<dbReference type="InParanoid" id="G3I2L3"/>
<sequence length="56" mass="6445">MQCHSCHREPVITQKLAYFREYCVSELSSLATKCSHESPHGFTSLWQGNVLYTLNI</sequence>
<evidence type="ECO:0000313" key="2">
    <source>
        <dbReference type="Proteomes" id="UP000001075"/>
    </source>
</evidence>
<proteinExistence type="predicted"/>
<evidence type="ECO:0000313" key="1">
    <source>
        <dbReference type="EMBL" id="EGW00020.1"/>
    </source>
</evidence>
<dbReference type="EMBL" id="JH001138">
    <property type="protein sequence ID" value="EGW00020.1"/>
    <property type="molecule type" value="Genomic_DNA"/>
</dbReference>
<organism evidence="1 2">
    <name type="scientific">Cricetulus griseus</name>
    <name type="common">Chinese hamster</name>
    <name type="synonym">Cricetulus barabensis griseus</name>
    <dbReference type="NCBI Taxonomy" id="10029"/>
    <lineage>
        <taxon>Eukaryota</taxon>
        <taxon>Metazoa</taxon>
        <taxon>Chordata</taxon>
        <taxon>Craniata</taxon>
        <taxon>Vertebrata</taxon>
        <taxon>Euteleostomi</taxon>
        <taxon>Mammalia</taxon>
        <taxon>Eutheria</taxon>
        <taxon>Euarchontoglires</taxon>
        <taxon>Glires</taxon>
        <taxon>Rodentia</taxon>
        <taxon>Myomorpha</taxon>
        <taxon>Muroidea</taxon>
        <taxon>Cricetidae</taxon>
        <taxon>Cricetinae</taxon>
        <taxon>Cricetulus</taxon>
    </lineage>
</organism>
<reference evidence="2" key="1">
    <citation type="journal article" date="2011" name="Nat. Biotechnol.">
        <title>The genomic sequence of the Chinese hamster ovary (CHO)-K1 cell line.</title>
        <authorList>
            <person name="Xu X."/>
            <person name="Nagarajan H."/>
            <person name="Lewis N.E."/>
            <person name="Pan S."/>
            <person name="Cai Z."/>
            <person name="Liu X."/>
            <person name="Chen W."/>
            <person name="Xie M."/>
            <person name="Wang W."/>
            <person name="Hammond S."/>
            <person name="Andersen M.R."/>
            <person name="Neff N."/>
            <person name="Passarelli B."/>
            <person name="Koh W."/>
            <person name="Fan H.C."/>
            <person name="Wang J."/>
            <person name="Gui Y."/>
            <person name="Lee K.H."/>
            <person name="Betenbaugh M.J."/>
            <person name="Quake S.R."/>
            <person name="Famili I."/>
            <person name="Palsson B.O."/>
            <person name="Wang J."/>
        </authorList>
    </citation>
    <scope>NUCLEOTIDE SEQUENCE [LARGE SCALE GENOMIC DNA]</scope>
    <source>
        <strain evidence="2">CHO K1 cell line</strain>
    </source>
</reference>
<name>G3I2L3_CRIGR</name>
<accession>G3I2L3</accession>
<dbReference type="AlphaFoldDB" id="G3I2L3"/>
<gene>
    <name evidence="1" type="ORF">I79_017651</name>
</gene>
<dbReference type="Proteomes" id="UP000001075">
    <property type="component" value="Unassembled WGS sequence"/>
</dbReference>
<protein>
    <submittedName>
        <fullName evidence="1">Uncharacterized protein</fullName>
    </submittedName>
</protein>